<name>A0ABQ4MEL8_9BACL</name>
<protein>
    <submittedName>
        <fullName evidence="1">Uncharacterized protein</fullName>
    </submittedName>
</protein>
<gene>
    <name evidence="1" type="ORF">J42TS3_34760</name>
</gene>
<sequence length="75" mass="8848">MLPDLERKLLRILFNFSTQRGRVPMMGELERMTGRRKEDILDGLRALERERYIHWPDSPALAGIQVLEAWDRGAR</sequence>
<dbReference type="RefSeq" id="WP_213655721.1">
    <property type="nucleotide sequence ID" value="NZ_BOSL01000011.1"/>
</dbReference>
<evidence type="ECO:0000313" key="1">
    <source>
        <dbReference type="EMBL" id="GIP54441.1"/>
    </source>
</evidence>
<reference evidence="1 2" key="1">
    <citation type="submission" date="2021-03" db="EMBL/GenBank/DDBJ databases">
        <title>Antimicrobial resistance genes in bacteria isolated from Japanese honey, and their potential for conferring macrolide and lincosamide resistance in the American foulbrood pathogen Paenibacillus larvae.</title>
        <authorList>
            <person name="Okamoto M."/>
            <person name="Kumagai M."/>
            <person name="Kanamori H."/>
            <person name="Takamatsu D."/>
        </authorList>
    </citation>
    <scope>NUCLEOTIDE SEQUENCE [LARGE SCALE GENOMIC DNA]</scope>
    <source>
        <strain evidence="1 2">J42TS3</strain>
    </source>
</reference>
<keyword evidence="2" id="KW-1185">Reference proteome</keyword>
<proteinExistence type="predicted"/>
<evidence type="ECO:0000313" key="2">
    <source>
        <dbReference type="Proteomes" id="UP000679992"/>
    </source>
</evidence>
<accession>A0ABQ4MEL8</accession>
<comment type="caution">
    <text evidence="1">The sequence shown here is derived from an EMBL/GenBank/DDBJ whole genome shotgun (WGS) entry which is preliminary data.</text>
</comment>
<dbReference type="Proteomes" id="UP000679992">
    <property type="component" value="Unassembled WGS sequence"/>
</dbReference>
<dbReference type="EMBL" id="BOSL01000011">
    <property type="protein sequence ID" value="GIP54441.1"/>
    <property type="molecule type" value="Genomic_DNA"/>
</dbReference>
<organism evidence="1 2">
    <name type="scientific">Paenibacillus vini</name>
    <dbReference type="NCBI Taxonomy" id="1476024"/>
    <lineage>
        <taxon>Bacteria</taxon>
        <taxon>Bacillati</taxon>
        <taxon>Bacillota</taxon>
        <taxon>Bacilli</taxon>
        <taxon>Bacillales</taxon>
        <taxon>Paenibacillaceae</taxon>
        <taxon>Paenibacillus</taxon>
    </lineage>
</organism>